<proteinExistence type="predicted"/>
<sequence>MATQPGIVLLVISLSAAGIWQPASSERANRCAYPQVQQMFDLAKYGLSGCYKLKSLTVIFGDSKSTRDTLVAARYLTANLVFIGTVSHVIKDASSGGGQFKIKVQVDCYLRGRLNREEVEVTGLNSGFGTGLCLDIKCEDGDSGLFFVTYTDGELRINENGFVRKGPELDFVMKTLRCRENRDSVSVWPTASRPGQAKNPQCEARPADPLAEPTCQMSLATARQYLDLSFIHFESDLKPECQEGKDFVMRQLIKTPVEPKVSYSFMYGKGGSRVRPMTLPAAAAAVVSIFSLMWLARCH</sequence>
<evidence type="ECO:0000313" key="2">
    <source>
        <dbReference type="WBParaSite" id="maker-uti_cns_0009367-snap-gene-0.3-mRNA-1"/>
    </source>
</evidence>
<dbReference type="AlphaFoldDB" id="A0A1I8I2R1"/>
<dbReference type="WBParaSite" id="maker-uti_cns_0009367-snap-gene-0.3-mRNA-1">
    <property type="protein sequence ID" value="maker-uti_cns_0009367-snap-gene-0.3-mRNA-1"/>
    <property type="gene ID" value="maker-uti_cns_0009367-snap-gene-0.3"/>
</dbReference>
<organism evidence="1 2">
    <name type="scientific">Macrostomum lignano</name>
    <dbReference type="NCBI Taxonomy" id="282301"/>
    <lineage>
        <taxon>Eukaryota</taxon>
        <taxon>Metazoa</taxon>
        <taxon>Spiralia</taxon>
        <taxon>Lophotrochozoa</taxon>
        <taxon>Platyhelminthes</taxon>
        <taxon>Rhabditophora</taxon>
        <taxon>Macrostomorpha</taxon>
        <taxon>Macrostomida</taxon>
        <taxon>Macrostomidae</taxon>
        <taxon>Macrostomum</taxon>
    </lineage>
</organism>
<evidence type="ECO:0000313" key="1">
    <source>
        <dbReference type="Proteomes" id="UP000095280"/>
    </source>
</evidence>
<dbReference type="Proteomes" id="UP000095280">
    <property type="component" value="Unplaced"/>
</dbReference>
<name>A0A1I8I2R1_9PLAT</name>
<protein>
    <submittedName>
        <fullName evidence="2">Peptidase S1 domain-containing protein</fullName>
    </submittedName>
</protein>
<reference evidence="2" key="1">
    <citation type="submission" date="2016-11" db="UniProtKB">
        <authorList>
            <consortium name="WormBaseParasite"/>
        </authorList>
    </citation>
    <scope>IDENTIFICATION</scope>
</reference>
<accession>A0A1I8I2R1</accession>
<keyword evidence="1" id="KW-1185">Reference proteome</keyword>